<keyword evidence="1" id="KW-1133">Transmembrane helix</keyword>
<proteinExistence type="predicted"/>
<feature type="transmembrane region" description="Helical" evidence="1">
    <location>
        <begin position="355"/>
        <end position="375"/>
    </location>
</feature>
<sequence length="376" mass="41453">MNFMGKKFLSVIAFGIIVVLLPVLSSAQENKIYFFYGNGCPHCAVVEEYFEKNGFFDKYPIENKEIYFNRDNAFLYNALMGKLGVPEQQRGVPTLVVGDKVFVGDKPIIDNFELAVSEFMEQNTDFNTDNTTDGNSVPELEENISEEQTRTKLDLTLAAVVAASLVDAINPCAFAVLIILMSTILATGEGKKALRSGLAFSLSIFISYFLMGIGLYAALGSGQISGIFYKFIGVLALILGLFNLKDYFWYGKVFLMEVPVSWRPKMKNLIGSVTSPAGAFGVGFLVSLFLLPCTSGPYIVILGMLAEKTLHARAVLYLLLYNIIFVSPMVLISAAVYKGFDPNKAEQIRQKNLRVLHLVAGIILLLMGFAIVWGLI</sequence>
<reference evidence="2 3" key="1">
    <citation type="journal article" date="2017" name="ISME J.">
        <title>Energy and carbon metabolisms in a deep terrestrial subsurface fluid microbial community.</title>
        <authorList>
            <person name="Momper L."/>
            <person name="Jungbluth S.P."/>
            <person name="Lee M.D."/>
            <person name="Amend J.P."/>
        </authorList>
    </citation>
    <scope>NUCLEOTIDE SEQUENCE [LARGE SCALE GENOMIC DNA]</scope>
    <source>
        <strain evidence="2">SURF_46</strain>
    </source>
</reference>
<evidence type="ECO:0000313" key="3">
    <source>
        <dbReference type="Proteomes" id="UP000265540"/>
    </source>
</evidence>
<feature type="transmembrane region" description="Helical" evidence="1">
    <location>
        <begin position="157"/>
        <end position="186"/>
    </location>
</feature>
<dbReference type="SUPFAM" id="SSF52833">
    <property type="entry name" value="Thioredoxin-like"/>
    <property type="match status" value="1"/>
</dbReference>
<dbReference type="AlphaFoldDB" id="A0A3A4ZBZ8"/>
<dbReference type="PANTHER" id="PTHR31272">
    <property type="entry name" value="CYTOCHROME C-TYPE BIOGENESIS PROTEIN HI_1454-RELATED"/>
    <property type="match status" value="1"/>
</dbReference>
<name>A0A3A4ZBZ8_UNCKA</name>
<evidence type="ECO:0000313" key="2">
    <source>
        <dbReference type="EMBL" id="RJR26793.1"/>
    </source>
</evidence>
<organism evidence="2 3">
    <name type="scientific">candidate division WWE3 bacterium</name>
    <dbReference type="NCBI Taxonomy" id="2053526"/>
    <lineage>
        <taxon>Bacteria</taxon>
        <taxon>Katanobacteria</taxon>
    </lineage>
</organism>
<feature type="transmembrane region" description="Helical" evidence="1">
    <location>
        <begin position="198"/>
        <end position="221"/>
    </location>
</feature>
<accession>A0A3A4ZBZ8</accession>
<dbReference type="Gene3D" id="3.40.30.10">
    <property type="entry name" value="Glutaredoxin"/>
    <property type="match status" value="1"/>
</dbReference>
<gene>
    <name evidence="2" type="ORF">C4561_03355</name>
</gene>
<dbReference type="PANTHER" id="PTHR31272:SF9">
    <property type="entry name" value="BLL1027 PROTEIN"/>
    <property type="match status" value="1"/>
</dbReference>
<dbReference type="InterPro" id="IPR051790">
    <property type="entry name" value="Cytochrome_c-biogenesis_DsbD"/>
</dbReference>
<feature type="transmembrane region" description="Helical" evidence="1">
    <location>
        <begin position="310"/>
        <end position="334"/>
    </location>
</feature>
<keyword evidence="1" id="KW-0812">Transmembrane</keyword>
<keyword evidence="1" id="KW-0472">Membrane</keyword>
<dbReference type="PROSITE" id="PS51354">
    <property type="entry name" value="GLUTAREDOXIN_2"/>
    <property type="match status" value="1"/>
</dbReference>
<dbReference type="InterPro" id="IPR036249">
    <property type="entry name" value="Thioredoxin-like_sf"/>
</dbReference>
<comment type="caution">
    <text evidence="2">The sequence shown here is derived from an EMBL/GenBank/DDBJ whole genome shotgun (WGS) entry which is preliminary data.</text>
</comment>
<feature type="transmembrane region" description="Helical" evidence="1">
    <location>
        <begin position="227"/>
        <end position="248"/>
    </location>
</feature>
<dbReference type="EMBL" id="QZJF01000017">
    <property type="protein sequence ID" value="RJR26793.1"/>
    <property type="molecule type" value="Genomic_DNA"/>
</dbReference>
<protein>
    <submittedName>
        <fullName evidence="2">Cytochrome c biogenesis protein</fullName>
    </submittedName>
</protein>
<dbReference type="Proteomes" id="UP000265540">
    <property type="component" value="Unassembled WGS sequence"/>
</dbReference>
<evidence type="ECO:0000256" key="1">
    <source>
        <dbReference type="SAM" id="Phobius"/>
    </source>
</evidence>